<dbReference type="AlphaFoldDB" id="A0A844QKI7"/>
<dbReference type="Proteomes" id="UP000463224">
    <property type="component" value="Unassembled WGS sequence"/>
</dbReference>
<feature type="signal peptide" evidence="2">
    <location>
        <begin position="1"/>
        <end position="19"/>
    </location>
</feature>
<dbReference type="PANTHER" id="PTHR39419:SF1">
    <property type="entry name" value="SLL0814 PROTEIN"/>
    <property type="match status" value="1"/>
</dbReference>
<keyword evidence="4" id="KW-1185">Reference proteome</keyword>
<sequence>MKTVATPTICLALAFAAWAGNALYAAGEPGGELKYWSPALVAGAMIAFFVIHGRQLYSGRQLLAFAVTVFLVGWFFETVSVLTGFPFGNYHYTELMAPFLGHVPVSVMPAYCVMGYVSFSMARILLNRIGGRPDAMLRFGVPVVASLLMVAWDLSMDPLRATIEQRWVWLDGGPHFGVPVENYFGWAFVTWIMFQAFTLFLGRGAANRLVPPSAETVRYWLSVPVIYLAFAVEYVLNPVFGATGARAVAVNGLEIPVAEIEAEIAFLTATTMIPLAFLAIARLRRALVRSRAGFGDDAVFRRKG</sequence>
<dbReference type="EMBL" id="WPHG01000003">
    <property type="protein sequence ID" value="MVA98169.1"/>
    <property type="molecule type" value="Genomic_DNA"/>
</dbReference>
<feature type="transmembrane region" description="Helical" evidence="1">
    <location>
        <begin position="264"/>
        <end position="281"/>
    </location>
</feature>
<feature type="transmembrane region" description="Helical" evidence="1">
    <location>
        <begin position="135"/>
        <end position="152"/>
    </location>
</feature>
<dbReference type="RefSeq" id="WP_156713134.1">
    <property type="nucleotide sequence ID" value="NZ_WPHG01000003.1"/>
</dbReference>
<dbReference type="Pfam" id="PF04240">
    <property type="entry name" value="Caroten_synth"/>
    <property type="match status" value="1"/>
</dbReference>
<feature type="transmembrane region" description="Helical" evidence="1">
    <location>
        <begin position="63"/>
        <end position="87"/>
    </location>
</feature>
<keyword evidence="1" id="KW-0472">Membrane</keyword>
<accession>A0A844QKI7</accession>
<keyword evidence="1" id="KW-0812">Transmembrane</keyword>
<evidence type="ECO:0000313" key="4">
    <source>
        <dbReference type="Proteomes" id="UP000463224"/>
    </source>
</evidence>
<keyword evidence="2" id="KW-0732">Signal</keyword>
<dbReference type="InterPro" id="IPR007354">
    <property type="entry name" value="CruF-like"/>
</dbReference>
<feature type="transmembrane region" description="Helical" evidence="1">
    <location>
        <begin position="183"/>
        <end position="205"/>
    </location>
</feature>
<proteinExistence type="predicted"/>
<organism evidence="3 4">
    <name type="scientific">Nitratireductor arenosus</name>
    <dbReference type="NCBI Taxonomy" id="2682096"/>
    <lineage>
        <taxon>Bacteria</taxon>
        <taxon>Pseudomonadati</taxon>
        <taxon>Pseudomonadota</taxon>
        <taxon>Alphaproteobacteria</taxon>
        <taxon>Hyphomicrobiales</taxon>
        <taxon>Phyllobacteriaceae</taxon>
        <taxon>Nitratireductor</taxon>
    </lineage>
</organism>
<evidence type="ECO:0000256" key="2">
    <source>
        <dbReference type="SAM" id="SignalP"/>
    </source>
</evidence>
<comment type="caution">
    <text evidence="3">The sequence shown here is derived from an EMBL/GenBank/DDBJ whole genome shotgun (WGS) entry which is preliminary data.</text>
</comment>
<name>A0A844QKI7_9HYPH</name>
<protein>
    <submittedName>
        <fullName evidence="3">Carotenoid biosynthesis protein</fullName>
    </submittedName>
</protein>
<feature type="chain" id="PRO_5032346546" evidence="2">
    <location>
        <begin position="20"/>
        <end position="304"/>
    </location>
</feature>
<reference evidence="3 4" key="1">
    <citation type="submission" date="2019-12" db="EMBL/GenBank/DDBJ databases">
        <title>Nitratireductor arenosus sp. nov., Isolated from sea sand, Jeju island, South Korea.</title>
        <authorList>
            <person name="Kim W."/>
        </authorList>
    </citation>
    <scope>NUCLEOTIDE SEQUENCE [LARGE SCALE GENOMIC DNA]</scope>
    <source>
        <strain evidence="3 4">CAU 1489</strain>
    </source>
</reference>
<feature type="transmembrane region" description="Helical" evidence="1">
    <location>
        <begin position="107"/>
        <end position="126"/>
    </location>
</feature>
<evidence type="ECO:0000256" key="1">
    <source>
        <dbReference type="SAM" id="Phobius"/>
    </source>
</evidence>
<evidence type="ECO:0000313" key="3">
    <source>
        <dbReference type="EMBL" id="MVA98169.1"/>
    </source>
</evidence>
<feature type="transmembrane region" description="Helical" evidence="1">
    <location>
        <begin position="35"/>
        <end position="51"/>
    </location>
</feature>
<gene>
    <name evidence="3" type="ORF">GN330_13040</name>
</gene>
<feature type="transmembrane region" description="Helical" evidence="1">
    <location>
        <begin position="217"/>
        <end position="236"/>
    </location>
</feature>
<keyword evidence="1" id="KW-1133">Transmembrane helix</keyword>
<dbReference type="PANTHER" id="PTHR39419">
    <property type="entry name" value="SLL0814 PROTEIN"/>
    <property type="match status" value="1"/>
</dbReference>